<comment type="function">
    <text evidence="6">Also exhibits azoreductase activity. Catalyzes the reductive cleavage of the azo bond in aromatic azo compounds to the corresponding amines.</text>
</comment>
<dbReference type="PANTHER" id="PTHR43741">
    <property type="entry name" value="FMN-DEPENDENT NADH-AZOREDUCTASE 1"/>
    <property type="match status" value="1"/>
</dbReference>
<keyword evidence="2 6" id="KW-0288">FMN</keyword>
<evidence type="ECO:0000256" key="4">
    <source>
        <dbReference type="ARBA" id="ARBA00023027"/>
    </source>
</evidence>
<protein>
    <recommendedName>
        <fullName evidence="6">FMN dependent NADH:quinone oxidoreductase</fullName>
        <ecNumber evidence="6">1.6.5.-</ecNumber>
    </recommendedName>
    <alternativeName>
        <fullName evidence="6">Azo-dye reductase</fullName>
    </alternativeName>
    <alternativeName>
        <fullName evidence="6">FMN-dependent NADH-azo compound oxidoreductase</fullName>
    </alternativeName>
    <alternativeName>
        <fullName evidence="6">FMN-dependent NADH-azoreductase</fullName>
        <ecNumber evidence="6">1.7.1.17</ecNumber>
    </alternativeName>
</protein>
<comment type="caution">
    <text evidence="6">Lacks conserved residue(s) required for the propagation of feature annotation.</text>
</comment>
<evidence type="ECO:0000256" key="2">
    <source>
        <dbReference type="ARBA" id="ARBA00022643"/>
    </source>
</evidence>
<reference evidence="8 9" key="1">
    <citation type="submission" date="2021-03" db="EMBL/GenBank/DDBJ databases">
        <title>Genomic Encyclopedia of Type Strains, Phase IV (KMG-IV): sequencing the most valuable type-strain genomes for metagenomic binning, comparative biology and taxonomic classification.</title>
        <authorList>
            <person name="Goeker M."/>
        </authorList>
    </citation>
    <scope>NUCLEOTIDE SEQUENCE [LARGE SCALE GENOMIC DNA]</scope>
    <source>
        <strain evidence="8 9">DSM 27512</strain>
    </source>
</reference>
<dbReference type="InterPro" id="IPR029039">
    <property type="entry name" value="Flavoprotein-like_sf"/>
</dbReference>
<comment type="catalytic activity">
    <reaction evidence="6">
        <text>2 a quinone + NADH + H(+) = 2 a 1,4-benzosemiquinone + NAD(+)</text>
        <dbReference type="Rhea" id="RHEA:65952"/>
        <dbReference type="ChEBI" id="CHEBI:15378"/>
        <dbReference type="ChEBI" id="CHEBI:57540"/>
        <dbReference type="ChEBI" id="CHEBI:57945"/>
        <dbReference type="ChEBI" id="CHEBI:132124"/>
        <dbReference type="ChEBI" id="CHEBI:134225"/>
    </reaction>
</comment>
<dbReference type="PANTHER" id="PTHR43741:SF4">
    <property type="entry name" value="FMN-DEPENDENT NADH:QUINONE OXIDOREDUCTASE"/>
    <property type="match status" value="1"/>
</dbReference>
<dbReference type="InterPro" id="IPR023048">
    <property type="entry name" value="NADH:quinone_OxRdtase_FMN_depd"/>
</dbReference>
<keyword evidence="4 6" id="KW-0520">NAD</keyword>
<evidence type="ECO:0000256" key="1">
    <source>
        <dbReference type="ARBA" id="ARBA00022630"/>
    </source>
</evidence>
<evidence type="ECO:0000313" key="8">
    <source>
        <dbReference type="EMBL" id="MBP2026845.1"/>
    </source>
</evidence>
<evidence type="ECO:0000256" key="6">
    <source>
        <dbReference type="HAMAP-Rule" id="MF_01216"/>
    </source>
</evidence>
<dbReference type="Gene3D" id="3.40.50.360">
    <property type="match status" value="1"/>
</dbReference>
<sequence>MKKLLYIIPSSKPEEISSSQQTARKFINQFLSAYNDYSVQELNLYQEYIPEPNHRYFVSRAQLVSGEKFEELNDREKKDVQRMQELCNIFKSADRYVIAAPMWTLSFPYKLKQFIDCIILNEQTISISTQGVKGLMKDKERKLLYIQSSAAIFPFTAINVPLLGSRVNHGVTYVKDVFTFLGIKHTHQLLVEGTEIDDIGSDKAIEKASTKIQKLVKDMR</sequence>
<dbReference type="EMBL" id="JAGGLI010000004">
    <property type="protein sequence ID" value="MBP2026845.1"/>
    <property type="molecule type" value="Genomic_DNA"/>
</dbReference>
<comment type="caution">
    <text evidence="8">The sequence shown here is derived from an EMBL/GenBank/DDBJ whole genome shotgun (WGS) entry which is preliminary data.</text>
</comment>
<keyword evidence="1 6" id="KW-0285">Flavoprotein</keyword>
<dbReference type="RefSeq" id="WP_209659247.1">
    <property type="nucleotide sequence ID" value="NZ_JAGGLI010000004.1"/>
</dbReference>
<feature type="domain" description="Flavodoxin-like fold" evidence="7">
    <location>
        <begin position="2"/>
        <end position="214"/>
    </location>
</feature>
<comment type="subunit">
    <text evidence="6">Homodimer.</text>
</comment>
<feature type="binding site" evidence="6">
    <location>
        <begin position="17"/>
        <end position="19"/>
    </location>
    <ligand>
        <name>FMN</name>
        <dbReference type="ChEBI" id="CHEBI:58210"/>
    </ligand>
</feature>
<dbReference type="GO" id="GO:0016491">
    <property type="term" value="F:oxidoreductase activity"/>
    <property type="evidence" value="ECO:0007669"/>
    <property type="project" value="UniProtKB-KW"/>
</dbReference>
<comment type="function">
    <text evidence="6">Quinone reductase that provides resistance to thiol-specific stress caused by electrophilic quinones.</text>
</comment>
<dbReference type="HAMAP" id="MF_01216">
    <property type="entry name" value="Azoreductase_type1"/>
    <property type="match status" value="1"/>
</dbReference>
<keyword evidence="3 6" id="KW-0560">Oxidoreductase</keyword>
<evidence type="ECO:0000313" key="9">
    <source>
        <dbReference type="Proteomes" id="UP001314903"/>
    </source>
</evidence>
<evidence type="ECO:0000256" key="3">
    <source>
        <dbReference type="ARBA" id="ARBA00023002"/>
    </source>
</evidence>
<comment type="similarity">
    <text evidence="6">Belongs to the azoreductase type 1 family.</text>
</comment>
<comment type="cofactor">
    <cofactor evidence="6">
        <name>FMN</name>
        <dbReference type="ChEBI" id="CHEBI:58210"/>
    </cofactor>
    <text evidence="6">Binds 1 FMN per subunit.</text>
</comment>
<dbReference type="Pfam" id="PF02525">
    <property type="entry name" value="Flavodoxin_2"/>
    <property type="match status" value="1"/>
</dbReference>
<comment type="catalytic activity">
    <reaction evidence="5">
        <text>N,N-dimethyl-1,4-phenylenediamine + anthranilate + 2 NAD(+) = 2-(4-dimethylaminophenyl)diazenylbenzoate + 2 NADH + 2 H(+)</text>
        <dbReference type="Rhea" id="RHEA:55872"/>
        <dbReference type="ChEBI" id="CHEBI:15378"/>
        <dbReference type="ChEBI" id="CHEBI:15783"/>
        <dbReference type="ChEBI" id="CHEBI:16567"/>
        <dbReference type="ChEBI" id="CHEBI:57540"/>
        <dbReference type="ChEBI" id="CHEBI:57945"/>
        <dbReference type="ChEBI" id="CHEBI:71579"/>
        <dbReference type="EC" id="1.7.1.17"/>
    </reaction>
    <physiologicalReaction direction="right-to-left" evidence="5">
        <dbReference type="Rhea" id="RHEA:55874"/>
    </physiologicalReaction>
</comment>
<gene>
    <name evidence="6" type="primary">azoR</name>
    <name evidence="8" type="ORF">J2Z35_000636</name>
</gene>
<dbReference type="EC" id="1.7.1.17" evidence="6"/>
<dbReference type="EC" id="1.6.5.-" evidence="6"/>
<keyword evidence="9" id="KW-1185">Reference proteome</keyword>
<proteinExistence type="inferred from homology"/>
<accession>A0ABS4KGD4</accession>
<name>A0ABS4KGD4_9FIRM</name>
<dbReference type="SUPFAM" id="SSF52218">
    <property type="entry name" value="Flavoproteins"/>
    <property type="match status" value="1"/>
</dbReference>
<feature type="binding site" evidence="6">
    <location>
        <position position="10"/>
    </location>
    <ligand>
        <name>FMN</name>
        <dbReference type="ChEBI" id="CHEBI:58210"/>
    </ligand>
</feature>
<dbReference type="Proteomes" id="UP001314903">
    <property type="component" value="Unassembled WGS sequence"/>
</dbReference>
<evidence type="ECO:0000259" key="7">
    <source>
        <dbReference type="Pfam" id="PF02525"/>
    </source>
</evidence>
<dbReference type="InterPro" id="IPR050104">
    <property type="entry name" value="FMN-dep_NADH:Q_OxRdtase_AzoR1"/>
</dbReference>
<evidence type="ECO:0000256" key="5">
    <source>
        <dbReference type="ARBA" id="ARBA00048542"/>
    </source>
</evidence>
<dbReference type="InterPro" id="IPR003680">
    <property type="entry name" value="Flavodoxin_fold"/>
</dbReference>
<organism evidence="8 9">
    <name type="scientific">Acetoanaerobium pronyense</name>
    <dbReference type="NCBI Taxonomy" id="1482736"/>
    <lineage>
        <taxon>Bacteria</taxon>
        <taxon>Bacillati</taxon>
        <taxon>Bacillota</taxon>
        <taxon>Clostridia</taxon>
        <taxon>Peptostreptococcales</taxon>
        <taxon>Filifactoraceae</taxon>
        <taxon>Acetoanaerobium</taxon>
    </lineage>
</organism>